<accession>A0ABT2YKF3</accession>
<comment type="caution">
    <text evidence="3">The sequence shown here is derived from an EMBL/GenBank/DDBJ whole genome shotgun (WGS) entry which is preliminary data.</text>
</comment>
<protein>
    <submittedName>
        <fullName evidence="3">PEP-CTERM sorting domain-containing protein</fullName>
    </submittedName>
</protein>
<evidence type="ECO:0000259" key="2">
    <source>
        <dbReference type="Pfam" id="PF07589"/>
    </source>
</evidence>
<organism evidence="3 4">
    <name type="scientific">Roseateles oligotrophus</name>
    <dbReference type="NCBI Taxonomy" id="1769250"/>
    <lineage>
        <taxon>Bacteria</taxon>
        <taxon>Pseudomonadati</taxon>
        <taxon>Pseudomonadota</taxon>
        <taxon>Betaproteobacteria</taxon>
        <taxon>Burkholderiales</taxon>
        <taxon>Sphaerotilaceae</taxon>
        <taxon>Roseateles</taxon>
    </lineage>
</organism>
<gene>
    <name evidence="3" type="ORF">LNV07_20835</name>
</gene>
<dbReference type="RefSeq" id="WP_263573116.1">
    <property type="nucleotide sequence ID" value="NZ_JAJIRN010000009.1"/>
</dbReference>
<dbReference type="EMBL" id="JAJIRN010000009">
    <property type="protein sequence ID" value="MCV2370536.1"/>
    <property type="molecule type" value="Genomic_DNA"/>
</dbReference>
<keyword evidence="1" id="KW-0732">Signal</keyword>
<sequence>MSKSKIALALALSIACASASAGPMNATELTLFRDGDRASWLAGQNILLNDRFDNGDAFHGPAFPNGDISTYSLRDLADGANPALAAREEGGSLLLDANYAVASVNASGGGLAKSLKLRLSTNTTDVGSGLDKSRSFAAALDLSLQSLPELGQTWGLRLSDSFSNTNDVIELFVHTNTQGTWIQFRKQDFLAQSITVLGATALNMPTGANGLILALSHDEANSDKIFGNYGYSDDNGLMANTLTTFATSTTAFHGENHTRIELKATQAVPEPSSWALWAAGAGVLLARRRRSRQD</sequence>
<evidence type="ECO:0000313" key="3">
    <source>
        <dbReference type="EMBL" id="MCV2370536.1"/>
    </source>
</evidence>
<feature type="domain" description="Ice-binding protein C-terminal" evidence="2">
    <location>
        <begin position="267"/>
        <end position="290"/>
    </location>
</feature>
<name>A0ABT2YKF3_9BURK</name>
<dbReference type="Proteomes" id="UP001209701">
    <property type="component" value="Unassembled WGS sequence"/>
</dbReference>
<evidence type="ECO:0000256" key="1">
    <source>
        <dbReference type="SAM" id="SignalP"/>
    </source>
</evidence>
<keyword evidence="4" id="KW-1185">Reference proteome</keyword>
<feature type="chain" id="PRO_5045563955" evidence="1">
    <location>
        <begin position="22"/>
        <end position="294"/>
    </location>
</feature>
<proteinExistence type="predicted"/>
<dbReference type="PROSITE" id="PS51257">
    <property type="entry name" value="PROKAR_LIPOPROTEIN"/>
    <property type="match status" value="1"/>
</dbReference>
<dbReference type="NCBIfam" id="TIGR02595">
    <property type="entry name" value="PEP_CTERM"/>
    <property type="match status" value="1"/>
</dbReference>
<feature type="signal peptide" evidence="1">
    <location>
        <begin position="1"/>
        <end position="21"/>
    </location>
</feature>
<dbReference type="InterPro" id="IPR013424">
    <property type="entry name" value="Ice-binding_C"/>
</dbReference>
<dbReference type="Pfam" id="PF07589">
    <property type="entry name" value="PEP-CTERM"/>
    <property type="match status" value="1"/>
</dbReference>
<reference evidence="3 4" key="1">
    <citation type="submission" date="2021-11" db="EMBL/GenBank/DDBJ databases">
        <authorList>
            <person name="Liang Q."/>
            <person name="Mou H."/>
            <person name="Liu Z."/>
        </authorList>
    </citation>
    <scope>NUCLEOTIDE SEQUENCE [LARGE SCALE GENOMIC DNA]</scope>
    <source>
        <strain evidence="3 4">CHU3</strain>
    </source>
</reference>
<evidence type="ECO:0000313" key="4">
    <source>
        <dbReference type="Proteomes" id="UP001209701"/>
    </source>
</evidence>